<dbReference type="eggNOG" id="COG0515">
    <property type="taxonomic scope" value="Bacteria"/>
</dbReference>
<dbReference type="PROSITE" id="PS50011">
    <property type="entry name" value="PROTEIN_KINASE_DOM"/>
    <property type="match status" value="1"/>
</dbReference>
<dbReference type="Gene3D" id="3.30.200.20">
    <property type="entry name" value="Phosphorylase Kinase, domain 1"/>
    <property type="match status" value="1"/>
</dbReference>
<dbReference type="Pfam" id="PF00069">
    <property type="entry name" value="Pkinase"/>
    <property type="match status" value="1"/>
</dbReference>
<dbReference type="GO" id="GO:0005524">
    <property type="term" value="F:ATP binding"/>
    <property type="evidence" value="ECO:0007669"/>
    <property type="project" value="UniProtKB-UniRule"/>
</dbReference>
<dbReference type="Gene3D" id="1.10.510.10">
    <property type="entry name" value="Transferase(Phosphotransferase) domain 1"/>
    <property type="match status" value="1"/>
</dbReference>
<dbReference type="GO" id="GO:0005829">
    <property type="term" value="C:cytosol"/>
    <property type="evidence" value="ECO:0007669"/>
    <property type="project" value="TreeGrafter"/>
</dbReference>
<evidence type="ECO:0000256" key="1">
    <source>
        <dbReference type="ARBA" id="ARBA00022679"/>
    </source>
</evidence>
<dbReference type="PANTHER" id="PTHR24348:SF22">
    <property type="entry name" value="NON-SPECIFIC SERINE_THREONINE PROTEIN KINASE"/>
    <property type="match status" value="1"/>
</dbReference>
<dbReference type="OrthoDB" id="9813021at2"/>
<evidence type="ECO:0000256" key="5">
    <source>
        <dbReference type="PROSITE-ProRule" id="PRU10141"/>
    </source>
</evidence>
<keyword evidence="2 5" id="KW-0547">Nucleotide-binding</keyword>
<dbReference type="GO" id="GO:0005776">
    <property type="term" value="C:autophagosome"/>
    <property type="evidence" value="ECO:0007669"/>
    <property type="project" value="TreeGrafter"/>
</dbReference>
<evidence type="ECO:0000313" key="8">
    <source>
        <dbReference type="Proteomes" id="UP000007486"/>
    </source>
</evidence>
<sequence length="549" mass="61513">MSVMIIQGAAERLAKIHYEIDTEEKPLGVGGMGQVFKGIRVDEKTGVRIPVAIKFLFDDLPVNVIERARREASIQIHNENLVEMYGFIQIDEEIAPGKVHERYHVVSELLHGVMLYDLLKGKVTDNEGSLIPFAEELYRMYQNERREFAVFIIKNVLSGIMALHDKGYVHRDIDPSNIMITSDRKVKIIDFGIAKQMSTLNTQDQLLTTAGMFMGKAAYAAPELVLGDVSHQNETTDIYAIGIMFFQLVTGNLPFEGATHEILEMQQHKKMPLQLIEDKALRKIIGKATEKEQSKRYQSAAEFRVAVEQLKSLEKESTSHIKIEEFVKGHQKQMVIVAAVMAVIIVGCIGVMISGDDGKSEEDLLAIQQRRAELQDVVIDDTKAYYEIDSLSGCTIKTSALITQEALSYLQSPTEALKGLDLLDKVISKKYISSAEAAYLKGRLYAESHDSLSLYLKMRENLKGKISVDNQKSHKLNLLSVQLDSTSYKALYELGCDYYAGETRIGVADSRDISLALSYFEKGLKYAESAGDEEFVNKCAKRIEELSGL</sequence>
<dbReference type="CDD" id="cd14014">
    <property type="entry name" value="STKc_PknB_like"/>
    <property type="match status" value="1"/>
</dbReference>
<dbReference type="AlphaFoldDB" id="F0R7Y5"/>
<organism evidence="7 8">
    <name type="scientific">Phocaeicola salanitronis (strain DSM 18170 / JCM 13657 / CCUG 60908 / BL78)</name>
    <name type="common">Bacteroides salanitronis</name>
    <dbReference type="NCBI Taxonomy" id="667015"/>
    <lineage>
        <taxon>Bacteria</taxon>
        <taxon>Pseudomonadati</taxon>
        <taxon>Bacteroidota</taxon>
        <taxon>Bacteroidia</taxon>
        <taxon>Bacteroidales</taxon>
        <taxon>Bacteroidaceae</taxon>
        <taxon>Phocaeicola</taxon>
    </lineage>
</organism>
<keyword evidence="8" id="KW-1185">Reference proteome</keyword>
<dbReference type="RefSeq" id="WP_013617359.1">
    <property type="nucleotide sequence ID" value="NC_015164.1"/>
</dbReference>
<evidence type="ECO:0000256" key="2">
    <source>
        <dbReference type="ARBA" id="ARBA00022741"/>
    </source>
</evidence>
<dbReference type="HOGENOM" id="CLU_495813_0_0_10"/>
<dbReference type="GO" id="GO:0000407">
    <property type="term" value="C:phagophore assembly site"/>
    <property type="evidence" value="ECO:0007669"/>
    <property type="project" value="TreeGrafter"/>
</dbReference>
<reference evidence="7 8" key="1">
    <citation type="journal article" date="2011" name="Stand. Genomic Sci.">
        <title>Complete genome sequence of Bacteroides salanitronis type strain (BL78).</title>
        <authorList>
            <person name="Gronow S."/>
            <person name="Held B."/>
            <person name="Lucas S."/>
            <person name="Lapidus A."/>
            <person name="Del Rio T.G."/>
            <person name="Nolan M."/>
            <person name="Tice H."/>
            <person name="Deshpande S."/>
            <person name="Cheng J.F."/>
            <person name="Pitluck S."/>
            <person name="Liolios K."/>
            <person name="Pagani I."/>
            <person name="Ivanova N."/>
            <person name="Mavromatis K."/>
            <person name="Pati A."/>
            <person name="Tapia R."/>
            <person name="Han C."/>
            <person name="Goodwin L."/>
            <person name="Chen A."/>
            <person name="Palaniappan K."/>
            <person name="Land M."/>
            <person name="Hauser L."/>
            <person name="Chang Y.J."/>
            <person name="Jeffries C.D."/>
            <person name="Brambilla E.M."/>
            <person name="Rohde M."/>
            <person name="Goker M."/>
            <person name="Detter J.C."/>
            <person name="Woyke T."/>
            <person name="Bristow J."/>
            <person name="Markowitz V."/>
            <person name="Hugenholtz P."/>
            <person name="Kyrpides N.C."/>
            <person name="Klenk H.P."/>
            <person name="Eisen J.A."/>
        </authorList>
    </citation>
    <scope>NUCLEOTIDE SEQUENCE [LARGE SCALE GENOMIC DNA]</scope>
    <source>
        <strain evidence="7 8">DSM 18170</strain>
    </source>
</reference>
<dbReference type="InterPro" id="IPR045269">
    <property type="entry name" value="Atg1-like"/>
</dbReference>
<keyword evidence="7" id="KW-0723">Serine/threonine-protein kinase</keyword>
<dbReference type="KEGG" id="bsa:Bacsa_1355"/>
<dbReference type="PROSITE" id="PS00107">
    <property type="entry name" value="PROTEIN_KINASE_ATP"/>
    <property type="match status" value="1"/>
</dbReference>
<dbReference type="GO" id="GO:0004674">
    <property type="term" value="F:protein serine/threonine kinase activity"/>
    <property type="evidence" value="ECO:0007669"/>
    <property type="project" value="UniProtKB-KW"/>
</dbReference>
<protein>
    <submittedName>
        <fullName evidence="7">Serine/threonine protein kinase</fullName>
    </submittedName>
</protein>
<evidence type="ECO:0000256" key="3">
    <source>
        <dbReference type="ARBA" id="ARBA00022777"/>
    </source>
</evidence>
<accession>F0R7Y5</accession>
<keyword evidence="1" id="KW-0808">Transferase</keyword>
<dbReference type="InterPro" id="IPR017441">
    <property type="entry name" value="Protein_kinase_ATP_BS"/>
</dbReference>
<dbReference type="PANTHER" id="PTHR24348">
    <property type="entry name" value="SERINE/THREONINE-PROTEIN KINASE UNC-51-RELATED"/>
    <property type="match status" value="1"/>
</dbReference>
<dbReference type="InterPro" id="IPR000719">
    <property type="entry name" value="Prot_kinase_dom"/>
</dbReference>
<gene>
    <name evidence="7" type="ordered locus">Bacsa_1355</name>
</gene>
<proteinExistence type="predicted"/>
<evidence type="ECO:0000256" key="4">
    <source>
        <dbReference type="ARBA" id="ARBA00022840"/>
    </source>
</evidence>
<evidence type="ECO:0000313" key="7">
    <source>
        <dbReference type="EMBL" id="ADY35927.1"/>
    </source>
</evidence>
<name>F0R7Y5_PHOSB</name>
<feature type="domain" description="Protein kinase" evidence="6">
    <location>
        <begin position="21"/>
        <end position="310"/>
    </location>
</feature>
<dbReference type="InterPro" id="IPR011009">
    <property type="entry name" value="Kinase-like_dom_sf"/>
</dbReference>
<keyword evidence="4 5" id="KW-0067">ATP-binding</keyword>
<dbReference type="GO" id="GO:0016020">
    <property type="term" value="C:membrane"/>
    <property type="evidence" value="ECO:0007669"/>
    <property type="project" value="TreeGrafter"/>
</dbReference>
<evidence type="ECO:0000259" key="6">
    <source>
        <dbReference type="PROSITE" id="PS50011"/>
    </source>
</evidence>
<dbReference type="STRING" id="667015.Bacsa_1355"/>
<dbReference type="Proteomes" id="UP000007486">
    <property type="component" value="Chromosome"/>
</dbReference>
<feature type="binding site" evidence="5">
    <location>
        <position position="54"/>
    </location>
    <ligand>
        <name>ATP</name>
        <dbReference type="ChEBI" id="CHEBI:30616"/>
    </ligand>
</feature>
<keyword evidence="3 7" id="KW-0418">Kinase</keyword>
<dbReference type="SUPFAM" id="SSF56112">
    <property type="entry name" value="Protein kinase-like (PK-like)"/>
    <property type="match status" value="1"/>
</dbReference>
<dbReference type="EMBL" id="CP002530">
    <property type="protein sequence ID" value="ADY35927.1"/>
    <property type="molecule type" value="Genomic_DNA"/>
</dbReference>